<gene>
    <name evidence="8" type="primary">alr</name>
    <name evidence="8" type="ordered locus">ANT_13110</name>
</gene>
<dbReference type="RefSeq" id="WP_013559730.1">
    <property type="nucleotide sequence ID" value="NC_014960.1"/>
</dbReference>
<organism evidence="8 9">
    <name type="scientific">Anaerolinea thermophila (strain DSM 14523 / JCM 11388 / NBRC 100420 / UNI-1)</name>
    <dbReference type="NCBI Taxonomy" id="926569"/>
    <lineage>
        <taxon>Bacteria</taxon>
        <taxon>Bacillati</taxon>
        <taxon>Chloroflexota</taxon>
        <taxon>Anaerolineae</taxon>
        <taxon>Anaerolineales</taxon>
        <taxon>Anaerolineaceae</taxon>
        <taxon>Anaerolinea</taxon>
    </lineage>
</organism>
<dbReference type="PRINTS" id="PR00992">
    <property type="entry name" value="ALARACEMASE"/>
</dbReference>
<dbReference type="OrthoDB" id="9813814at2"/>
<dbReference type="Gene3D" id="2.40.37.10">
    <property type="entry name" value="Lyase, Ornithine Decarboxylase, Chain A, domain 1"/>
    <property type="match status" value="1"/>
</dbReference>
<dbReference type="EC" id="5.1.1.1" evidence="4"/>
<dbReference type="InterPro" id="IPR011079">
    <property type="entry name" value="Ala_racemase_C"/>
</dbReference>
<comment type="function">
    <text evidence="4">Catalyzes the interconversion of L-alanine and D-alanine. May also act on other amino acids.</text>
</comment>
<dbReference type="HAMAP" id="MF_01201">
    <property type="entry name" value="Ala_racemase"/>
    <property type="match status" value="1"/>
</dbReference>
<dbReference type="NCBIfam" id="TIGR00492">
    <property type="entry name" value="alr"/>
    <property type="match status" value="1"/>
</dbReference>
<comment type="similarity">
    <text evidence="4">Belongs to the alanine racemase family.</text>
</comment>
<comment type="pathway">
    <text evidence="4">Amino-acid biosynthesis; D-alanine biosynthesis; D-alanine from L-alanine: step 1/1.</text>
</comment>
<sequence>MDHADLTTWLEIDLSVIRKNIRLLQEIAGVPVMAVVKANAYGHGLIEASRAAVQAGVQWLGVARIDEALELHRAGIRAHPIVLGYTPPERAGEAAQAGVRLAVYDSQVAQAYAAQAKAVGKPLYVHAKFDTGMGRLGASPEEGVEWMRWLHTLEGLQVEGAFTHLAEADDPQKPTTHWQLDRFDKLLSGLESAGLRPAWVHAANSAGALYFPRARYNLVRTGIAIYGLNPSAHAPLPEGFRPALTWKTRLTSVKIFPPNHGISYNYRYRTKSEERIGVCAVGYADGFRRQMGNMVLVRGRRVPVVGSVCMDQCMVNLDQVPEAQMGDEVVLIGQQGNDEITAEERAHEWGTIHYEVVCGLANRLPRIYVE</sequence>
<dbReference type="SMART" id="SM01005">
    <property type="entry name" value="Ala_racemase_C"/>
    <property type="match status" value="1"/>
</dbReference>
<dbReference type="AlphaFoldDB" id="E8N4H9"/>
<dbReference type="InterPro" id="IPR009006">
    <property type="entry name" value="Ala_racemase/Decarboxylase_C"/>
</dbReference>
<comment type="cofactor">
    <cofactor evidence="1 4 5">
        <name>pyridoxal 5'-phosphate</name>
        <dbReference type="ChEBI" id="CHEBI:597326"/>
    </cofactor>
</comment>
<proteinExistence type="inferred from homology"/>
<feature type="active site" description="Proton acceptor; specific for D-alanine" evidence="4">
    <location>
        <position position="37"/>
    </location>
</feature>
<keyword evidence="9" id="KW-1185">Reference proteome</keyword>
<reference evidence="8 9" key="1">
    <citation type="submission" date="2010-12" db="EMBL/GenBank/DDBJ databases">
        <title>Whole genome sequence of Anaerolinea thermophila UNI-1.</title>
        <authorList>
            <person name="Narita-Yamada S."/>
            <person name="Kishi E."/>
            <person name="Watanabe Y."/>
            <person name="Takasaki K."/>
            <person name="Ankai A."/>
            <person name="Oguchi A."/>
            <person name="Fukui S."/>
            <person name="Takahashi M."/>
            <person name="Yashiro I."/>
            <person name="Hosoyama A."/>
            <person name="Sekiguchi Y."/>
            <person name="Hanada S."/>
            <person name="Fujita N."/>
        </authorList>
    </citation>
    <scope>NUCLEOTIDE SEQUENCE [LARGE SCALE GENOMIC DNA]</scope>
    <source>
        <strain evidence="9">DSM 14523 / JCM 11388 / NBRC 100420 / UNI-1</strain>
    </source>
</reference>
<evidence type="ECO:0000256" key="1">
    <source>
        <dbReference type="ARBA" id="ARBA00001933"/>
    </source>
</evidence>
<dbReference type="InterPro" id="IPR001608">
    <property type="entry name" value="Ala_racemase_N"/>
</dbReference>
<evidence type="ECO:0000256" key="2">
    <source>
        <dbReference type="ARBA" id="ARBA00022898"/>
    </source>
</evidence>
<dbReference type="SUPFAM" id="SSF51419">
    <property type="entry name" value="PLP-binding barrel"/>
    <property type="match status" value="1"/>
</dbReference>
<keyword evidence="3 4" id="KW-0413">Isomerase</keyword>
<dbReference type="Pfam" id="PF00842">
    <property type="entry name" value="Ala_racemase_C"/>
    <property type="match status" value="1"/>
</dbReference>
<evidence type="ECO:0000256" key="3">
    <source>
        <dbReference type="ARBA" id="ARBA00023235"/>
    </source>
</evidence>
<evidence type="ECO:0000256" key="5">
    <source>
        <dbReference type="PIRSR" id="PIRSR600821-50"/>
    </source>
</evidence>
<dbReference type="STRING" id="926569.ANT_13110"/>
<dbReference type="HOGENOM" id="CLU_028393_2_2_0"/>
<feature type="active site" description="Proton acceptor; specific for L-alanine" evidence="4">
    <location>
        <position position="264"/>
    </location>
</feature>
<dbReference type="GO" id="GO:0030632">
    <property type="term" value="P:D-alanine biosynthetic process"/>
    <property type="evidence" value="ECO:0007669"/>
    <property type="project" value="UniProtKB-UniRule"/>
</dbReference>
<dbReference type="InterPro" id="IPR020622">
    <property type="entry name" value="Ala_racemase_pyridoxalP-BS"/>
</dbReference>
<accession>E8N4H9</accession>
<keyword evidence="2 4" id="KW-0663">Pyridoxal phosphate</keyword>
<dbReference type="KEGG" id="atm:ANT_13110"/>
<dbReference type="FunFam" id="3.20.20.10:FF:000002">
    <property type="entry name" value="Alanine racemase"/>
    <property type="match status" value="1"/>
</dbReference>
<comment type="catalytic activity">
    <reaction evidence="4">
        <text>L-alanine = D-alanine</text>
        <dbReference type="Rhea" id="RHEA:20249"/>
        <dbReference type="ChEBI" id="CHEBI:57416"/>
        <dbReference type="ChEBI" id="CHEBI:57972"/>
        <dbReference type="EC" id="5.1.1.1"/>
    </reaction>
</comment>
<feature type="domain" description="Alanine racemase C-terminal" evidence="7">
    <location>
        <begin position="243"/>
        <end position="369"/>
    </location>
</feature>
<name>E8N4H9_ANATU</name>
<dbReference type="FunCoup" id="E8N4H9">
    <property type="interactions" value="303"/>
</dbReference>
<dbReference type="Proteomes" id="UP000008922">
    <property type="component" value="Chromosome"/>
</dbReference>
<dbReference type="CDD" id="cd00430">
    <property type="entry name" value="PLPDE_III_AR"/>
    <property type="match status" value="1"/>
</dbReference>
<dbReference type="InterPro" id="IPR029066">
    <property type="entry name" value="PLP-binding_barrel"/>
</dbReference>
<dbReference type="InterPro" id="IPR000821">
    <property type="entry name" value="Ala_racemase"/>
</dbReference>
<dbReference type="GO" id="GO:0030170">
    <property type="term" value="F:pyridoxal phosphate binding"/>
    <property type="evidence" value="ECO:0007669"/>
    <property type="project" value="UniProtKB-UniRule"/>
</dbReference>
<feature type="binding site" evidence="4 6">
    <location>
        <position position="135"/>
    </location>
    <ligand>
        <name>substrate</name>
    </ligand>
</feature>
<dbReference type="PROSITE" id="PS00395">
    <property type="entry name" value="ALANINE_RACEMASE"/>
    <property type="match status" value="1"/>
</dbReference>
<dbReference type="EMBL" id="AP012029">
    <property type="protein sequence ID" value="BAJ63343.1"/>
    <property type="molecule type" value="Genomic_DNA"/>
</dbReference>
<dbReference type="InParanoid" id="E8N4H9"/>
<evidence type="ECO:0000256" key="6">
    <source>
        <dbReference type="PIRSR" id="PIRSR600821-52"/>
    </source>
</evidence>
<dbReference type="eggNOG" id="COG0787">
    <property type="taxonomic scope" value="Bacteria"/>
</dbReference>
<dbReference type="PANTHER" id="PTHR30511:SF0">
    <property type="entry name" value="ALANINE RACEMASE, CATABOLIC-RELATED"/>
    <property type="match status" value="1"/>
</dbReference>
<dbReference type="PANTHER" id="PTHR30511">
    <property type="entry name" value="ALANINE RACEMASE"/>
    <property type="match status" value="1"/>
</dbReference>
<dbReference type="UniPathway" id="UPA00042">
    <property type="reaction ID" value="UER00497"/>
</dbReference>
<evidence type="ECO:0000259" key="7">
    <source>
        <dbReference type="SMART" id="SM01005"/>
    </source>
</evidence>
<dbReference type="GO" id="GO:0009252">
    <property type="term" value="P:peptidoglycan biosynthetic process"/>
    <property type="evidence" value="ECO:0007669"/>
    <property type="project" value="TreeGrafter"/>
</dbReference>
<dbReference type="Pfam" id="PF01168">
    <property type="entry name" value="Ala_racemase_N"/>
    <property type="match status" value="1"/>
</dbReference>
<protein>
    <recommendedName>
        <fullName evidence="4">Alanine racemase</fullName>
        <ecNumber evidence="4">5.1.1.1</ecNumber>
    </recommendedName>
</protein>
<dbReference type="GO" id="GO:0008784">
    <property type="term" value="F:alanine racemase activity"/>
    <property type="evidence" value="ECO:0007669"/>
    <property type="project" value="UniProtKB-UniRule"/>
</dbReference>
<dbReference type="Gene3D" id="3.20.20.10">
    <property type="entry name" value="Alanine racemase"/>
    <property type="match status" value="1"/>
</dbReference>
<dbReference type="GO" id="GO:0005829">
    <property type="term" value="C:cytosol"/>
    <property type="evidence" value="ECO:0007669"/>
    <property type="project" value="TreeGrafter"/>
</dbReference>
<feature type="modified residue" description="N6-(pyridoxal phosphate)lysine" evidence="4 5">
    <location>
        <position position="37"/>
    </location>
</feature>
<feature type="binding site" evidence="4 6">
    <location>
        <position position="310"/>
    </location>
    <ligand>
        <name>substrate</name>
    </ligand>
</feature>
<dbReference type="SUPFAM" id="SSF50621">
    <property type="entry name" value="Alanine racemase C-terminal domain-like"/>
    <property type="match status" value="1"/>
</dbReference>
<evidence type="ECO:0000313" key="9">
    <source>
        <dbReference type="Proteomes" id="UP000008922"/>
    </source>
</evidence>
<evidence type="ECO:0000313" key="8">
    <source>
        <dbReference type="EMBL" id="BAJ63343.1"/>
    </source>
</evidence>
<evidence type="ECO:0000256" key="4">
    <source>
        <dbReference type="HAMAP-Rule" id="MF_01201"/>
    </source>
</evidence>